<comment type="caution">
    <text evidence="2">The sequence shown here is derived from an EMBL/GenBank/DDBJ whole genome shotgun (WGS) entry which is preliminary data.</text>
</comment>
<dbReference type="Proteomes" id="UP000663829">
    <property type="component" value="Unassembled WGS sequence"/>
</dbReference>
<evidence type="ECO:0000256" key="1">
    <source>
        <dbReference type="SAM" id="MobiDB-lite"/>
    </source>
</evidence>
<feature type="region of interest" description="Disordered" evidence="1">
    <location>
        <begin position="774"/>
        <end position="809"/>
    </location>
</feature>
<dbReference type="Proteomes" id="UP000681722">
    <property type="component" value="Unassembled WGS sequence"/>
</dbReference>
<feature type="compositionally biased region" description="Basic and acidic residues" evidence="1">
    <location>
        <begin position="1216"/>
        <end position="1241"/>
    </location>
</feature>
<dbReference type="EMBL" id="CAJOBC010035696">
    <property type="protein sequence ID" value="CAF4114628.1"/>
    <property type="molecule type" value="Genomic_DNA"/>
</dbReference>
<evidence type="ECO:0000313" key="4">
    <source>
        <dbReference type="Proteomes" id="UP000663829"/>
    </source>
</evidence>
<evidence type="ECO:0000313" key="3">
    <source>
        <dbReference type="EMBL" id="CAF4114628.1"/>
    </source>
</evidence>
<feature type="compositionally biased region" description="Basic and acidic residues" evidence="1">
    <location>
        <begin position="971"/>
        <end position="980"/>
    </location>
</feature>
<organism evidence="2 4">
    <name type="scientific">Didymodactylos carnosus</name>
    <dbReference type="NCBI Taxonomy" id="1234261"/>
    <lineage>
        <taxon>Eukaryota</taxon>
        <taxon>Metazoa</taxon>
        <taxon>Spiralia</taxon>
        <taxon>Gnathifera</taxon>
        <taxon>Rotifera</taxon>
        <taxon>Eurotatoria</taxon>
        <taxon>Bdelloidea</taxon>
        <taxon>Philodinida</taxon>
        <taxon>Philodinidae</taxon>
        <taxon>Didymodactylos</taxon>
    </lineage>
</organism>
<name>A0A815D6P0_9BILA</name>
<reference evidence="2" key="1">
    <citation type="submission" date="2021-02" db="EMBL/GenBank/DDBJ databases">
        <authorList>
            <person name="Nowell W R."/>
        </authorList>
    </citation>
    <scope>NUCLEOTIDE SEQUENCE</scope>
</reference>
<gene>
    <name evidence="2" type="ORF">GPM918_LOCUS28346</name>
    <name evidence="3" type="ORF">SRO942_LOCUS28843</name>
</gene>
<feature type="region of interest" description="Disordered" evidence="1">
    <location>
        <begin position="557"/>
        <end position="593"/>
    </location>
</feature>
<feature type="compositionally biased region" description="Basic and acidic residues" evidence="1">
    <location>
        <begin position="188"/>
        <end position="200"/>
    </location>
</feature>
<feature type="region of interest" description="Disordered" evidence="1">
    <location>
        <begin position="105"/>
        <end position="257"/>
    </location>
</feature>
<feature type="region of interest" description="Disordered" evidence="1">
    <location>
        <begin position="969"/>
        <end position="997"/>
    </location>
</feature>
<feature type="compositionally biased region" description="Polar residues" evidence="1">
    <location>
        <begin position="107"/>
        <end position="122"/>
    </location>
</feature>
<feature type="compositionally biased region" description="Acidic residues" evidence="1">
    <location>
        <begin position="1258"/>
        <end position="1270"/>
    </location>
</feature>
<proteinExistence type="predicted"/>
<dbReference type="EMBL" id="CAJNOQ010012323">
    <property type="protein sequence ID" value="CAF1297399.1"/>
    <property type="molecule type" value="Genomic_DNA"/>
</dbReference>
<protein>
    <submittedName>
        <fullName evidence="2">Uncharacterized protein</fullName>
    </submittedName>
</protein>
<accession>A0A815D6P0</accession>
<dbReference type="OrthoDB" id="10053898at2759"/>
<feature type="compositionally biased region" description="Basic residues" evidence="1">
    <location>
        <begin position="1132"/>
        <end position="1142"/>
    </location>
</feature>
<feature type="compositionally biased region" description="Polar residues" evidence="1">
    <location>
        <begin position="227"/>
        <end position="245"/>
    </location>
</feature>
<sequence length="1279" mass="149999">MFVKWQIKSIFTIIFYVISSLYALTDNETNDLTFSSKCPTCRRLFLLDSSGTEKQSLKQQQGFGSNVHSHRKLLKSKLYTEQERLELKQLKKEEKKNSKRLFKLYQQKRNPAQNKLNNTTRSAKQRLVKEKSMRSIRATNDVKNDRCHASSYVGDKKVSKTNNSTKSSTTSKQSKEHCSPLLSKRKDKREQQQHQEEDKSSRKKKLSKQKVATVSASEQIKEKKRNQQLNNHSSSIEFPFTQSTIQKKKEQETKISPTVQLPKEKLVVVNKEQLATDNEQSTSIEDDLEFFNGSSKNVNVVGRAYYFVKNMFQLADDNVENDKKESVFVSHNDALEDNERQEYNEIPHQKRKILSIIDDDLDAMVYNDFPAHNIDLNFHENNVINMDKVVNKQCMDQNLCDHQQLYDDLVDLSTIPKRRLLATQSSKISKHKKQKQNKTDTINMVSDEPQVAGQYRHRISPYIDAQQQSIVKQKNKRNKKKKSISQLTDQVCKEKLSTHDDIQNGGISSQCQLPIVKTDEKVNSVLITEGFVPKTTIIELDNLFMKRQLLAKQRVIREEQEDEETDDEEEINQDEEEEDNSLQQNTKEPLEPQDIVRSYENGLYKPRVGWQFRYRISRYIDSLRENIREDRERLKQGLKNIERKTTEEFSDRKNIRKTKVKSIDDKILKEETKEATVKPNVGFRYRYRVSKMLEAKRNGDYIDDAEEKRKTRQKNNLEHNQDVLKKKDVNIESKNDMDQNLEKLKKEEKDVGWKYRYRIRQKLTELKRKYPAIPISNDAPGRERLKKTVVKKSNSDQQPKDQENKNVGWNYRYRVSKMLEEQKHEKTDGKTLTKPKLKLKAKVVNEKEELVPDLSNLTPEQKVVGWAYRYRIRRKLDAIRNETLRTIGGKRLKNKKSSNDTITATTTHETIQKTKQKQSQIKKFVNTDDRKETMLFSKPFNYVIYDRLPAFRNSICRLLIRLPFCGDTDDETSRQKDDPKPQVQKKKLKTKKEQRAKQFIRTKASKLVSDDDNDKPIDETLKKYMKNRTTTTSSKKSTKTRVSKHHIVDDDISITQPKRKKSSHRRRVIIDERVQYYDGEESPVKKVISIETNKKNMKKKFHVIEKEIKSAQRQNGMRTAVEALSGVESTKHASRKSKKKNKIPIESNNNILETSKTTSKKNLTKIKTPIRDNLKLSDIVDRRKDAIVETTVYNPTEKIKDRGINQPIIETVTEEEKSFLKHSNDDDRSSEKSQKEVHEINDDVQENLKLNQQKMQTDDDDKEYQITDDSDDRRLVRIS</sequence>
<dbReference type="AlphaFoldDB" id="A0A815D6P0"/>
<feature type="region of interest" description="Disordered" evidence="1">
    <location>
        <begin position="1216"/>
        <end position="1279"/>
    </location>
</feature>
<keyword evidence="4" id="KW-1185">Reference proteome</keyword>
<feature type="compositionally biased region" description="Low complexity" evidence="1">
    <location>
        <begin position="160"/>
        <end position="172"/>
    </location>
</feature>
<feature type="compositionally biased region" description="Basic and acidic residues" evidence="1">
    <location>
        <begin position="140"/>
        <end position="158"/>
    </location>
</feature>
<feature type="region of interest" description="Disordered" evidence="1">
    <location>
        <begin position="1125"/>
        <end position="1149"/>
    </location>
</feature>
<evidence type="ECO:0000313" key="2">
    <source>
        <dbReference type="EMBL" id="CAF1297399.1"/>
    </source>
</evidence>
<feature type="compositionally biased region" description="Acidic residues" evidence="1">
    <location>
        <begin position="559"/>
        <end position="580"/>
    </location>
</feature>